<evidence type="ECO:0000256" key="4">
    <source>
        <dbReference type="ARBA" id="ARBA00023180"/>
    </source>
</evidence>
<dbReference type="PROSITE" id="PS00523">
    <property type="entry name" value="SULFATASE_1"/>
    <property type="match status" value="1"/>
</dbReference>
<dbReference type="InterPro" id="IPR024607">
    <property type="entry name" value="Sulfatase_CS"/>
</dbReference>
<reference evidence="6" key="1">
    <citation type="submission" date="2020-02" db="EMBL/GenBank/DDBJ databases">
        <authorList>
            <person name="Meier V. D."/>
        </authorList>
    </citation>
    <scope>NUCLEOTIDE SEQUENCE</scope>
    <source>
        <strain evidence="6">AVDCRST_MAG58</strain>
    </source>
</reference>
<dbReference type="Pfam" id="PF00884">
    <property type="entry name" value="Sulfatase"/>
    <property type="match status" value="1"/>
</dbReference>
<dbReference type="PANTHER" id="PTHR43108:SF8">
    <property type="entry name" value="SD21168P"/>
    <property type="match status" value="1"/>
</dbReference>
<keyword evidence="4" id="KW-0325">Glycoprotein</keyword>
<keyword evidence="2" id="KW-0732">Signal</keyword>
<dbReference type="EC" id="3.1.6.6" evidence="6"/>
<feature type="domain" description="Sulfatase N-terminal" evidence="5">
    <location>
        <begin position="65"/>
        <end position="390"/>
    </location>
</feature>
<evidence type="ECO:0000313" key="6">
    <source>
        <dbReference type="EMBL" id="CAA9455122.1"/>
    </source>
</evidence>
<keyword evidence="3 6" id="KW-0378">Hydrolase</keyword>
<gene>
    <name evidence="6" type="ORF">AVDCRST_MAG58-1223</name>
</gene>
<dbReference type="SUPFAM" id="SSF53649">
    <property type="entry name" value="Alkaline phosphatase-like"/>
    <property type="match status" value="1"/>
</dbReference>
<protein>
    <submittedName>
        <fullName evidence="6">Choline-sulfatase</fullName>
        <ecNumber evidence="6">3.1.6.6</ecNumber>
    </submittedName>
</protein>
<dbReference type="CDD" id="cd16147">
    <property type="entry name" value="G6S"/>
    <property type="match status" value="1"/>
</dbReference>
<dbReference type="PANTHER" id="PTHR43108">
    <property type="entry name" value="N-ACETYLGLUCOSAMINE-6-SULFATASE FAMILY MEMBER"/>
    <property type="match status" value="1"/>
</dbReference>
<dbReference type="GO" id="GO:0047753">
    <property type="term" value="F:choline-sulfatase activity"/>
    <property type="evidence" value="ECO:0007669"/>
    <property type="project" value="UniProtKB-EC"/>
</dbReference>
<comment type="similarity">
    <text evidence="1">Belongs to the sulfatase family.</text>
</comment>
<dbReference type="InterPro" id="IPR017850">
    <property type="entry name" value="Alkaline_phosphatase_core_sf"/>
</dbReference>
<evidence type="ECO:0000259" key="5">
    <source>
        <dbReference type="Pfam" id="PF00884"/>
    </source>
</evidence>
<sequence length="483" mass="53523">MHSGEYRSVEEQKFILAVPSLMVPYSACVGRPRMTRREFFALGGAGAAAAGLSLAEAMSGGSDEPNLLVIITDDQPYYTVSHTKAVASLIRDCGTTFSPYAYVSTPICGPARATLLTGKWSHNTGLTKTAGAYQDLHASIYESDTIATRLKQAGYSTYFGGKYTNGYDGNAIPPGWDAWFAMVEPINKADSFLYRNSSRTRRYHRGVDNETDVLSVNAERFLRDQAGSSVPWFAYVCPHAPHSSYYPAPRHADEFTSTPLRNVPNGGEQDLSDKPRWLQAEAPYTDSERQRYTGAYRGKLRELQEVDDMVRRLMDALAETNQLKNTFVFFLTDNGYLLGEHGLHKKNIPYEEASRTPFIVRGPGVRSGFKSSVMVSHTDLPPTLLDLAGAFWADLDGRSLVPVFSAGGGQPAGWRDEILVEDLGRGWKMLRTPKWAYVEWDNADKELYDMDADPYQLQSLQADPGKAELIARLSSQLSDMKGA</sequence>
<evidence type="ECO:0000256" key="1">
    <source>
        <dbReference type="ARBA" id="ARBA00008779"/>
    </source>
</evidence>
<dbReference type="InterPro" id="IPR006311">
    <property type="entry name" value="TAT_signal"/>
</dbReference>
<evidence type="ECO:0000256" key="3">
    <source>
        <dbReference type="ARBA" id="ARBA00022801"/>
    </source>
</evidence>
<dbReference type="EMBL" id="CADCVF010000034">
    <property type="protein sequence ID" value="CAA9455122.1"/>
    <property type="molecule type" value="Genomic_DNA"/>
</dbReference>
<dbReference type="InterPro" id="IPR000917">
    <property type="entry name" value="Sulfatase_N"/>
</dbReference>
<dbReference type="PROSITE" id="PS51318">
    <property type="entry name" value="TAT"/>
    <property type="match status" value="1"/>
</dbReference>
<accession>A0A6J4QTU2</accession>
<proteinExistence type="inferred from homology"/>
<evidence type="ECO:0000256" key="2">
    <source>
        <dbReference type="ARBA" id="ARBA00022729"/>
    </source>
</evidence>
<name>A0A6J4QTU2_9ACTN</name>
<dbReference type="Gene3D" id="3.40.720.10">
    <property type="entry name" value="Alkaline Phosphatase, subunit A"/>
    <property type="match status" value="1"/>
</dbReference>
<dbReference type="AlphaFoldDB" id="A0A6J4QTU2"/>
<organism evidence="6">
    <name type="scientific">uncultured Rubrobacteraceae bacterium</name>
    <dbReference type="NCBI Taxonomy" id="349277"/>
    <lineage>
        <taxon>Bacteria</taxon>
        <taxon>Bacillati</taxon>
        <taxon>Actinomycetota</taxon>
        <taxon>Rubrobacteria</taxon>
        <taxon>Rubrobacterales</taxon>
        <taxon>Rubrobacteraceae</taxon>
        <taxon>environmental samples</taxon>
    </lineage>
</organism>